<gene>
    <name evidence="1" type="ORF">Tco_0924398</name>
</gene>
<comment type="caution">
    <text evidence="1">The sequence shown here is derived from an EMBL/GenBank/DDBJ whole genome shotgun (WGS) entry which is preliminary data.</text>
</comment>
<dbReference type="Proteomes" id="UP001151760">
    <property type="component" value="Unassembled WGS sequence"/>
</dbReference>
<sequence>MATNEETNAAGTDTRPPMLVENDYESWKIRIHSSMDEENKLEMANNQAKIISVKVFPTHLTILNRQALQRSIWDTCGNAYARISSRPLQQRNGGGGGGEKISFDEYELFVQLEMSPFRLLSYGVKYVTNVKHNMISQPHLFQSYTHLNPPTISCQKDTQKQDASQQVLFDHWPMLLTPTSAPTLIITLNSSPQPTCAFPPTNKSAQTFSNSRTQCYVHDGHMLLNQSEGKLQVMSVIQVLEAEGDMLQQHRRMDNVARQCKEPKRKMDSHVLQAKALLMKLKRKEKCLDA</sequence>
<evidence type="ECO:0000313" key="2">
    <source>
        <dbReference type="Proteomes" id="UP001151760"/>
    </source>
</evidence>
<evidence type="ECO:0000313" key="1">
    <source>
        <dbReference type="EMBL" id="GJT33979.1"/>
    </source>
</evidence>
<organism evidence="1 2">
    <name type="scientific">Tanacetum coccineum</name>
    <dbReference type="NCBI Taxonomy" id="301880"/>
    <lineage>
        <taxon>Eukaryota</taxon>
        <taxon>Viridiplantae</taxon>
        <taxon>Streptophyta</taxon>
        <taxon>Embryophyta</taxon>
        <taxon>Tracheophyta</taxon>
        <taxon>Spermatophyta</taxon>
        <taxon>Magnoliopsida</taxon>
        <taxon>eudicotyledons</taxon>
        <taxon>Gunneridae</taxon>
        <taxon>Pentapetalae</taxon>
        <taxon>asterids</taxon>
        <taxon>campanulids</taxon>
        <taxon>Asterales</taxon>
        <taxon>Asteraceae</taxon>
        <taxon>Asteroideae</taxon>
        <taxon>Anthemideae</taxon>
        <taxon>Anthemidinae</taxon>
        <taxon>Tanacetum</taxon>
    </lineage>
</organism>
<dbReference type="EMBL" id="BQNB010014923">
    <property type="protein sequence ID" value="GJT33979.1"/>
    <property type="molecule type" value="Genomic_DNA"/>
</dbReference>
<proteinExistence type="predicted"/>
<keyword evidence="2" id="KW-1185">Reference proteome</keyword>
<reference evidence="1" key="1">
    <citation type="journal article" date="2022" name="Int. J. Mol. Sci.">
        <title>Draft Genome of Tanacetum Coccineum: Genomic Comparison of Closely Related Tanacetum-Family Plants.</title>
        <authorList>
            <person name="Yamashiro T."/>
            <person name="Shiraishi A."/>
            <person name="Nakayama K."/>
            <person name="Satake H."/>
        </authorList>
    </citation>
    <scope>NUCLEOTIDE SEQUENCE</scope>
</reference>
<reference evidence="1" key="2">
    <citation type="submission" date="2022-01" db="EMBL/GenBank/DDBJ databases">
        <authorList>
            <person name="Yamashiro T."/>
            <person name="Shiraishi A."/>
            <person name="Satake H."/>
            <person name="Nakayama K."/>
        </authorList>
    </citation>
    <scope>NUCLEOTIDE SEQUENCE</scope>
</reference>
<name>A0ABQ5D4T7_9ASTR</name>
<accession>A0ABQ5D4T7</accession>
<protein>
    <submittedName>
        <fullName evidence="1">Uncharacterized protein</fullName>
    </submittedName>
</protein>